<dbReference type="GO" id="GO:0005634">
    <property type="term" value="C:nucleus"/>
    <property type="evidence" value="ECO:0007669"/>
    <property type="project" value="TreeGrafter"/>
</dbReference>
<keyword evidence="6" id="KW-0833">Ubl conjugation pathway</keyword>
<comment type="catalytic activity">
    <reaction evidence="1">
        <text>S-ubiquitinyl-[E2 ubiquitin-conjugating enzyme]-L-cysteine + [acceptor protein]-L-lysine = [E2 ubiquitin-conjugating enzyme]-L-cysteine + N(6)-ubiquitinyl-[acceptor protein]-L-lysine.</text>
        <dbReference type="EC" id="2.3.2.27"/>
    </reaction>
</comment>
<dbReference type="PANTHER" id="PTHR45931">
    <property type="entry name" value="SI:CH211-59O9.10"/>
    <property type="match status" value="1"/>
</dbReference>
<dbReference type="SUPFAM" id="SSF57850">
    <property type="entry name" value="RING/U-box"/>
    <property type="match status" value="1"/>
</dbReference>
<feature type="region of interest" description="Disordered" evidence="9">
    <location>
        <begin position="173"/>
        <end position="193"/>
    </location>
</feature>
<dbReference type="STRING" id="1754191.A0A1Y1V6P1"/>
<keyword evidence="3" id="KW-0808">Transferase</keyword>
<proteinExistence type="predicted"/>
<evidence type="ECO:0000256" key="7">
    <source>
        <dbReference type="ARBA" id="ARBA00022833"/>
    </source>
</evidence>
<dbReference type="EMBL" id="MCFH01000031">
    <property type="protein sequence ID" value="ORX47342.1"/>
    <property type="molecule type" value="Genomic_DNA"/>
</dbReference>
<evidence type="ECO:0000259" key="10">
    <source>
        <dbReference type="PROSITE" id="PS50089"/>
    </source>
</evidence>
<dbReference type="InterPro" id="IPR001841">
    <property type="entry name" value="Znf_RING"/>
</dbReference>
<organism evidence="11 12">
    <name type="scientific">Piromyces finnis</name>
    <dbReference type="NCBI Taxonomy" id="1754191"/>
    <lineage>
        <taxon>Eukaryota</taxon>
        <taxon>Fungi</taxon>
        <taxon>Fungi incertae sedis</taxon>
        <taxon>Chytridiomycota</taxon>
        <taxon>Chytridiomycota incertae sedis</taxon>
        <taxon>Neocallimastigomycetes</taxon>
        <taxon>Neocallimastigales</taxon>
        <taxon>Neocallimastigaceae</taxon>
        <taxon>Piromyces</taxon>
    </lineage>
</organism>
<dbReference type="PANTHER" id="PTHR45931:SF3">
    <property type="entry name" value="RING ZINC FINGER-CONTAINING PROTEIN"/>
    <property type="match status" value="1"/>
</dbReference>
<evidence type="ECO:0000256" key="2">
    <source>
        <dbReference type="ARBA" id="ARBA00012483"/>
    </source>
</evidence>
<dbReference type="OrthoDB" id="8062037at2759"/>
<dbReference type="InterPro" id="IPR051834">
    <property type="entry name" value="RING_finger_E3_ligase"/>
</dbReference>
<reference evidence="11 12" key="1">
    <citation type="submission" date="2016-08" db="EMBL/GenBank/DDBJ databases">
        <title>Genomes of anaerobic fungi encode conserved fungal cellulosomes for biomass hydrolysis.</title>
        <authorList>
            <consortium name="DOE Joint Genome Institute"/>
            <person name="Haitjema C.H."/>
            <person name="Gilmore S.P."/>
            <person name="Henske J.K."/>
            <person name="Solomon K.V."/>
            <person name="De Groot R."/>
            <person name="Kuo A."/>
            <person name="Mondo S.J."/>
            <person name="Salamov A.A."/>
            <person name="Labutti K."/>
            <person name="Zhao Z."/>
            <person name="Chiniquy J."/>
            <person name="Barry K."/>
            <person name="Brewer H.M."/>
            <person name="Purvine S.O."/>
            <person name="Wright A.T."/>
            <person name="Boxma B."/>
            <person name="Van Alen T."/>
            <person name="Hackstein J.H."/>
            <person name="Baker S.E."/>
            <person name="Grigoriev I.V."/>
            <person name="O'Malley M.A."/>
        </authorList>
    </citation>
    <scope>NUCLEOTIDE SEQUENCE [LARGE SCALE GENOMIC DNA]</scope>
    <source>
        <strain evidence="12">finn</strain>
    </source>
</reference>
<feature type="compositionally biased region" description="Acidic residues" evidence="9">
    <location>
        <begin position="182"/>
        <end position="193"/>
    </location>
</feature>
<dbReference type="PROSITE" id="PS50089">
    <property type="entry name" value="ZF_RING_2"/>
    <property type="match status" value="1"/>
</dbReference>
<dbReference type="GO" id="GO:0008270">
    <property type="term" value="F:zinc ion binding"/>
    <property type="evidence" value="ECO:0007669"/>
    <property type="project" value="UniProtKB-KW"/>
</dbReference>
<protein>
    <recommendedName>
        <fullName evidence="2">RING-type E3 ubiquitin transferase</fullName>
        <ecNumber evidence="2">2.3.2.27</ecNumber>
    </recommendedName>
</protein>
<gene>
    <name evidence="11" type="ORF">BCR36DRAFT_96619</name>
</gene>
<keyword evidence="12" id="KW-1185">Reference proteome</keyword>
<feature type="region of interest" description="Disordered" evidence="9">
    <location>
        <begin position="1"/>
        <end position="21"/>
    </location>
</feature>
<sequence length="193" mass="22768">MASYFDDHNISEPKKRKEKFSNPDTDFFLNYQYEEEDRTEAPYDFTQNAISLASVFEALRDNNRMRENVQQQTLLDNLVTQLLDEAYSNAKGNPPASKRFISNLPTVKVDNKVKENTCSICVENFKDTEKIYKLPCFHYFHASCIVPWLKLHNTCPICRSEYETDDAEYEKKRKAKLFPQQEDSEEEWDPFYG</sequence>
<dbReference type="GO" id="GO:0061630">
    <property type="term" value="F:ubiquitin protein ligase activity"/>
    <property type="evidence" value="ECO:0007669"/>
    <property type="project" value="UniProtKB-EC"/>
</dbReference>
<evidence type="ECO:0000313" key="12">
    <source>
        <dbReference type="Proteomes" id="UP000193719"/>
    </source>
</evidence>
<evidence type="ECO:0000256" key="5">
    <source>
        <dbReference type="ARBA" id="ARBA00022771"/>
    </source>
</evidence>
<evidence type="ECO:0000313" key="11">
    <source>
        <dbReference type="EMBL" id="ORX47342.1"/>
    </source>
</evidence>
<dbReference type="AlphaFoldDB" id="A0A1Y1V6P1"/>
<keyword evidence="4" id="KW-0479">Metal-binding</keyword>
<accession>A0A1Y1V6P1</accession>
<evidence type="ECO:0000256" key="4">
    <source>
        <dbReference type="ARBA" id="ARBA00022723"/>
    </source>
</evidence>
<evidence type="ECO:0000256" key="9">
    <source>
        <dbReference type="SAM" id="MobiDB-lite"/>
    </source>
</evidence>
<dbReference type="Gene3D" id="3.30.40.10">
    <property type="entry name" value="Zinc/RING finger domain, C3HC4 (zinc finger)"/>
    <property type="match status" value="1"/>
</dbReference>
<keyword evidence="5 8" id="KW-0863">Zinc-finger</keyword>
<dbReference type="Pfam" id="PF13639">
    <property type="entry name" value="zf-RING_2"/>
    <property type="match status" value="1"/>
</dbReference>
<comment type="caution">
    <text evidence="11">The sequence shown here is derived from an EMBL/GenBank/DDBJ whole genome shotgun (WGS) entry which is preliminary data.</text>
</comment>
<evidence type="ECO:0000256" key="3">
    <source>
        <dbReference type="ARBA" id="ARBA00022679"/>
    </source>
</evidence>
<dbReference type="GO" id="GO:0016567">
    <property type="term" value="P:protein ubiquitination"/>
    <property type="evidence" value="ECO:0007669"/>
    <property type="project" value="UniProtKB-ARBA"/>
</dbReference>
<dbReference type="SMART" id="SM00184">
    <property type="entry name" value="RING"/>
    <property type="match status" value="1"/>
</dbReference>
<evidence type="ECO:0000256" key="6">
    <source>
        <dbReference type="ARBA" id="ARBA00022786"/>
    </source>
</evidence>
<dbReference type="CDD" id="cd16454">
    <property type="entry name" value="RING-H2_PA-TM-RING"/>
    <property type="match status" value="1"/>
</dbReference>
<reference evidence="11 12" key="2">
    <citation type="submission" date="2016-08" db="EMBL/GenBank/DDBJ databases">
        <title>Pervasive Adenine N6-methylation of Active Genes in Fungi.</title>
        <authorList>
            <consortium name="DOE Joint Genome Institute"/>
            <person name="Mondo S.J."/>
            <person name="Dannebaum R.O."/>
            <person name="Kuo R.C."/>
            <person name="Labutti K."/>
            <person name="Haridas S."/>
            <person name="Kuo A."/>
            <person name="Salamov A."/>
            <person name="Ahrendt S.R."/>
            <person name="Lipzen A."/>
            <person name="Sullivan W."/>
            <person name="Andreopoulos W.B."/>
            <person name="Clum A."/>
            <person name="Lindquist E."/>
            <person name="Daum C."/>
            <person name="Ramamoorthy G.K."/>
            <person name="Gryganskyi A."/>
            <person name="Culley D."/>
            <person name="Magnuson J.K."/>
            <person name="James T.Y."/>
            <person name="O'Malley M.A."/>
            <person name="Stajich J.E."/>
            <person name="Spatafora J.W."/>
            <person name="Visel A."/>
            <person name="Grigoriev I.V."/>
        </authorList>
    </citation>
    <scope>NUCLEOTIDE SEQUENCE [LARGE SCALE GENOMIC DNA]</scope>
    <source>
        <strain evidence="12">finn</strain>
    </source>
</reference>
<dbReference type="Proteomes" id="UP000193719">
    <property type="component" value="Unassembled WGS sequence"/>
</dbReference>
<feature type="domain" description="RING-type" evidence="10">
    <location>
        <begin position="118"/>
        <end position="159"/>
    </location>
</feature>
<dbReference type="FunFam" id="3.30.40.10:FF:000127">
    <property type="entry name" value="E3 ubiquitin-protein ligase RNF181"/>
    <property type="match status" value="1"/>
</dbReference>
<evidence type="ECO:0000256" key="1">
    <source>
        <dbReference type="ARBA" id="ARBA00000900"/>
    </source>
</evidence>
<evidence type="ECO:0000256" key="8">
    <source>
        <dbReference type="PROSITE-ProRule" id="PRU00175"/>
    </source>
</evidence>
<name>A0A1Y1V6P1_9FUNG</name>
<keyword evidence="7" id="KW-0862">Zinc</keyword>
<dbReference type="InterPro" id="IPR013083">
    <property type="entry name" value="Znf_RING/FYVE/PHD"/>
</dbReference>
<dbReference type="EC" id="2.3.2.27" evidence="2"/>
<dbReference type="GO" id="GO:0006511">
    <property type="term" value="P:ubiquitin-dependent protein catabolic process"/>
    <property type="evidence" value="ECO:0007669"/>
    <property type="project" value="TreeGrafter"/>
</dbReference>